<name>S8EKZ9_FOMSC</name>
<dbReference type="PANTHER" id="PTHR33281:SF19">
    <property type="entry name" value="VOLTAGE-DEPENDENT ANION CHANNEL-FORMING PROTEIN YNEE"/>
    <property type="match status" value="1"/>
</dbReference>
<reference evidence="10 11" key="1">
    <citation type="journal article" date="2012" name="Science">
        <title>The Paleozoic origin of enzymatic lignin decomposition reconstructed from 31 fungal genomes.</title>
        <authorList>
            <person name="Floudas D."/>
            <person name="Binder M."/>
            <person name="Riley R."/>
            <person name="Barry K."/>
            <person name="Blanchette R.A."/>
            <person name="Henrissat B."/>
            <person name="Martinez A.T."/>
            <person name="Otillar R."/>
            <person name="Spatafora J.W."/>
            <person name="Yadav J.S."/>
            <person name="Aerts A."/>
            <person name="Benoit I."/>
            <person name="Boyd A."/>
            <person name="Carlson A."/>
            <person name="Copeland A."/>
            <person name="Coutinho P.M."/>
            <person name="de Vries R.P."/>
            <person name="Ferreira P."/>
            <person name="Findley K."/>
            <person name="Foster B."/>
            <person name="Gaskell J."/>
            <person name="Glotzer D."/>
            <person name="Gorecki P."/>
            <person name="Heitman J."/>
            <person name="Hesse C."/>
            <person name="Hori C."/>
            <person name="Igarashi K."/>
            <person name="Jurgens J.A."/>
            <person name="Kallen N."/>
            <person name="Kersten P."/>
            <person name="Kohler A."/>
            <person name="Kuees U."/>
            <person name="Kumar T.K.A."/>
            <person name="Kuo A."/>
            <person name="LaButti K."/>
            <person name="Larrondo L.F."/>
            <person name="Lindquist E."/>
            <person name="Ling A."/>
            <person name="Lombard V."/>
            <person name="Lucas S."/>
            <person name="Lundell T."/>
            <person name="Martin R."/>
            <person name="McLaughlin D.J."/>
            <person name="Morgenstern I."/>
            <person name="Morin E."/>
            <person name="Murat C."/>
            <person name="Nagy L.G."/>
            <person name="Nolan M."/>
            <person name="Ohm R.A."/>
            <person name="Patyshakuliyeva A."/>
            <person name="Rokas A."/>
            <person name="Ruiz-Duenas F.J."/>
            <person name="Sabat G."/>
            <person name="Salamov A."/>
            <person name="Samejima M."/>
            <person name="Schmutz J."/>
            <person name="Slot J.C."/>
            <person name="St John F."/>
            <person name="Stenlid J."/>
            <person name="Sun H."/>
            <person name="Sun S."/>
            <person name="Syed K."/>
            <person name="Tsang A."/>
            <person name="Wiebenga A."/>
            <person name="Young D."/>
            <person name="Pisabarro A."/>
            <person name="Eastwood D.C."/>
            <person name="Martin F."/>
            <person name="Cullen D."/>
            <person name="Grigoriev I.V."/>
            <person name="Hibbett D.S."/>
        </authorList>
    </citation>
    <scope>NUCLEOTIDE SEQUENCE</scope>
    <source>
        <strain evidence="11">FP-58527</strain>
    </source>
</reference>
<keyword evidence="2" id="KW-0813">Transport</keyword>
<dbReference type="STRING" id="743788.S8EKZ9"/>
<comment type="subcellular location">
    <subcellularLocation>
        <location evidence="1">Cell membrane</location>
        <topology evidence="1">Multi-pass membrane protein</topology>
    </subcellularLocation>
</comment>
<evidence type="ECO:0000313" key="11">
    <source>
        <dbReference type="Proteomes" id="UP000015241"/>
    </source>
</evidence>
<organism evidence="10 11">
    <name type="scientific">Fomitopsis schrenkii</name>
    <name type="common">Brown rot fungus</name>
    <dbReference type="NCBI Taxonomy" id="2126942"/>
    <lineage>
        <taxon>Eukaryota</taxon>
        <taxon>Fungi</taxon>
        <taxon>Dikarya</taxon>
        <taxon>Basidiomycota</taxon>
        <taxon>Agaricomycotina</taxon>
        <taxon>Agaricomycetes</taxon>
        <taxon>Polyporales</taxon>
        <taxon>Fomitopsis</taxon>
    </lineage>
</organism>
<dbReference type="HOGENOM" id="CLU_029790_6_1_1"/>
<dbReference type="InterPro" id="IPR044669">
    <property type="entry name" value="YneE/VCCN1/2-like"/>
</dbReference>
<keyword evidence="4 9" id="KW-0812">Transmembrane</keyword>
<evidence type="ECO:0000256" key="7">
    <source>
        <dbReference type="ARBA" id="ARBA00023136"/>
    </source>
</evidence>
<keyword evidence="11" id="KW-1185">Reference proteome</keyword>
<evidence type="ECO:0000256" key="1">
    <source>
        <dbReference type="ARBA" id="ARBA00004651"/>
    </source>
</evidence>
<evidence type="ECO:0000256" key="2">
    <source>
        <dbReference type="ARBA" id="ARBA00022448"/>
    </source>
</evidence>
<feature type="transmembrane region" description="Helical" evidence="9">
    <location>
        <begin position="421"/>
        <end position="439"/>
    </location>
</feature>
<feature type="transmembrane region" description="Helical" evidence="9">
    <location>
        <begin position="61"/>
        <end position="81"/>
    </location>
</feature>
<keyword evidence="3" id="KW-1003">Cell membrane</keyword>
<gene>
    <name evidence="10" type="ORF">FOMPIDRAFT_1013730</name>
</gene>
<keyword evidence="7 9" id="KW-0472">Membrane</keyword>
<evidence type="ECO:0000256" key="5">
    <source>
        <dbReference type="ARBA" id="ARBA00022989"/>
    </source>
</evidence>
<sequence length="521" mass="57919">MEHTHHLSNAVDPFSHAAGGFWSQLANAITATAVIRCWPLLLFFTGWAAAISLISHFVHNLGIQSTLLTVIGTVLGFVVSYRTTSSFERYNEGRKLWSQIILASRTFARTVWFHVPQTMPAPEGDGTPTDRRKARTLVEKKTAINLVEAFAVAVKHYLRGEEGIYYIDLYHLVKFLPSYALPAGIPSNLDLADAAQSPNGDGAAIATGAGRPRRASDVRSARSGHSYTGPPQQPVLPKVEEGMLPPPVPTSPRRLAFLDAIRRPSWEKERSEKDEKVSTYSAMEDGFLLPARNPPRYHLLDLWPLSMVVKLLTKKGKEVKGRTAARIRAKLRSQTVTHNLPLEVSFYLSSYVAALQSRKVIDPPTATSLMGSLNQLVDALTGLERILTTPIPFSYRVHLWTVTLLYNFFLPFQIWNTMGWLTIPATALASFIFFGFLVAGEEIENPFGYDKNDLNMDHFTHNIIRSELRALTALPVPDPSIWAFSPVNDMLIGGKAGERVSPDEWLQRGLSRIQGALHEAT</sequence>
<dbReference type="AlphaFoldDB" id="S8EKZ9"/>
<dbReference type="Proteomes" id="UP000015241">
    <property type="component" value="Unassembled WGS sequence"/>
</dbReference>
<proteinExistence type="predicted"/>
<accession>S8EKZ9</accession>
<evidence type="ECO:0000256" key="9">
    <source>
        <dbReference type="SAM" id="Phobius"/>
    </source>
</evidence>
<keyword evidence="6" id="KW-0406">Ion transport</keyword>
<dbReference type="PANTHER" id="PTHR33281">
    <property type="entry name" value="UPF0187 PROTEIN YNEE"/>
    <property type="match status" value="1"/>
</dbReference>
<dbReference type="EMBL" id="KE504125">
    <property type="protein sequence ID" value="EPT04873.1"/>
    <property type="molecule type" value="Genomic_DNA"/>
</dbReference>
<keyword evidence="5 9" id="KW-1133">Transmembrane helix</keyword>
<dbReference type="Pfam" id="PF25539">
    <property type="entry name" value="Bestrophin_2"/>
    <property type="match status" value="2"/>
</dbReference>
<dbReference type="GO" id="GO:0005886">
    <property type="term" value="C:plasma membrane"/>
    <property type="evidence" value="ECO:0007669"/>
    <property type="project" value="UniProtKB-SubCell"/>
</dbReference>
<evidence type="ECO:0000256" key="3">
    <source>
        <dbReference type="ARBA" id="ARBA00022475"/>
    </source>
</evidence>
<dbReference type="InParanoid" id="S8EKZ9"/>
<dbReference type="OrthoDB" id="1368at2759"/>
<evidence type="ECO:0000256" key="6">
    <source>
        <dbReference type="ARBA" id="ARBA00023065"/>
    </source>
</evidence>
<evidence type="ECO:0000313" key="10">
    <source>
        <dbReference type="EMBL" id="EPT04873.1"/>
    </source>
</evidence>
<evidence type="ECO:0000256" key="8">
    <source>
        <dbReference type="SAM" id="MobiDB-lite"/>
    </source>
</evidence>
<protein>
    <submittedName>
        <fullName evidence="10">Uncharacterized protein</fullName>
    </submittedName>
</protein>
<dbReference type="GO" id="GO:0005254">
    <property type="term" value="F:chloride channel activity"/>
    <property type="evidence" value="ECO:0007669"/>
    <property type="project" value="InterPro"/>
</dbReference>
<evidence type="ECO:0000256" key="4">
    <source>
        <dbReference type="ARBA" id="ARBA00022692"/>
    </source>
</evidence>
<dbReference type="eggNOG" id="ENOG502RSPD">
    <property type="taxonomic scope" value="Eukaryota"/>
</dbReference>
<feature type="transmembrane region" description="Helical" evidence="9">
    <location>
        <begin position="33"/>
        <end position="55"/>
    </location>
</feature>
<feature type="region of interest" description="Disordered" evidence="8">
    <location>
        <begin position="202"/>
        <end position="238"/>
    </location>
</feature>